<proteinExistence type="predicted"/>
<dbReference type="Gene3D" id="3.60.40.10">
    <property type="entry name" value="PPM-type phosphatase domain"/>
    <property type="match status" value="1"/>
</dbReference>
<dbReference type="InterPro" id="IPR001789">
    <property type="entry name" value="Sig_transdc_resp-reg_receiver"/>
</dbReference>
<dbReference type="EMBL" id="FWXY01000002">
    <property type="protein sequence ID" value="SMC46956.1"/>
    <property type="molecule type" value="Genomic_DNA"/>
</dbReference>
<organism evidence="4 5">
    <name type="scientific">Desulfocicer vacuolatum DSM 3385</name>
    <dbReference type="NCBI Taxonomy" id="1121400"/>
    <lineage>
        <taxon>Bacteria</taxon>
        <taxon>Pseudomonadati</taxon>
        <taxon>Thermodesulfobacteriota</taxon>
        <taxon>Desulfobacteria</taxon>
        <taxon>Desulfobacterales</taxon>
        <taxon>Desulfobacteraceae</taxon>
        <taxon>Desulfocicer</taxon>
    </lineage>
</organism>
<dbReference type="AlphaFoldDB" id="A0A1W1ZF50"/>
<gene>
    <name evidence="4" type="ORF">SAMN02746065_102247</name>
</gene>
<dbReference type="SMART" id="SM00448">
    <property type="entry name" value="REC"/>
    <property type="match status" value="1"/>
</dbReference>
<dbReference type="Pfam" id="PF07228">
    <property type="entry name" value="SpoIIE"/>
    <property type="match status" value="1"/>
</dbReference>
<keyword evidence="5" id="KW-1185">Reference proteome</keyword>
<evidence type="ECO:0000256" key="2">
    <source>
        <dbReference type="PROSITE-ProRule" id="PRU00169"/>
    </source>
</evidence>
<protein>
    <submittedName>
        <fullName evidence="4">Sigma-B regulation protein RsbU (Phosphoserine phosphatase)</fullName>
    </submittedName>
</protein>
<keyword evidence="1" id="KW-0378">Hydrolase</keyword>
<feature type="modified residue" description="4-aspartylphosphate" evidence="2">
    <location>
        <position position="53"/>
    </location>
</feature>
<dbReference type="SUPFAM" id="SSF52172">
    <property type="entry name" value="CheY-like"/>
    <property type="match status" value="1"/>
</dbReference>
<dbReference type="InterPro" id="IPR001932">
    <property type="entry name" value="PPM-type_phosphatase-like_dom"/>
</dbReference>
<dbReference type="PROSITE" id="PS50110">
    <property type="entry name" value="RESPONSE_REGULATORY"/>
    <property type="match status" value="1"/>
</dbReference>
<dbReference type="GO" id="GO:0000160">
    <property type="term" value="P:phosphorelay signal transduction system"/>
    <property type="evidence" value="ECO:0007669"/>
    <property type="project" value="InterPro"/>
</dbReference>
<accession>A0A1W1ZF50</accession>
<evidence type="ECO:0000256" key="1">
    <source>
        <dbReference type="ARBA" id="ARBA00022801"/>
    </source>
</evidence>
<reference evidence="4 5" key="1">
    <citation type="submission" date="2017-04" db="EMBL/GenBank/DDBJ databases">
        <authorList>
            <person name="Afonso C.L."/>
            <person name="Miller P.J."/>
            <person name="Scott M.A."/>
            <person name="Spackman E."/>
            <person name="Goraichik I."/>
            <person name="Dimitrov K.M."/>
            <person name="Suarez D.L."/>
            <person name="Swayne D.E."/>
        </authorList>
    </citation>
    <scope>NUCLEOTIDE SEQUENCE [LARGE SCALE GENOMIC DNA]</scope>
    <source>
        <strain evidence="4 5">DSM 3385</strain>
    </source>
</reference>
<evidence type="ECO:0000313" key="4">
    <source>
        <dbReference type="EMBL" id="SMC46956.1"/>
    </source>
</evidence>
<dbReference type="Proteomes" id="UP000192418">
    <property type="component" value="Unassembled WGS sequence"/>
</dbReference>
<dbReference type="OrthoDB" id="20101at2"/>
<dbReference type="PANTHER" id="PTHR43156">
    <property type="entry name" value="STAGE II SPORULATION PROTEIN E-RELATED"/>
    <property type="match status" value="1"/>
</dbReference>
<dbReference type="PANTHER" id="PTHR43156:SF2">
    <property type="entry name" value="STAGE II SPORULATION PROTEIN E"/>
    <property type="match status" value="1"/>
</dbReference>
<dbReference type="SMART" id="SM00331">
    <property type="entry name" value="PP2C_SIG"/>
    <property type="match status" value="1"/>
</dbReference>
<dbReference type="InterPro" id="IPR011006">
    <property type="entry name" value="CheY-like_superfamily"/>
</dbReference>
<dbReference type="Pfam" id="PF00072">
    <property type="entry name" value="Response_reg"/>
    <property type="match status" value="1"/>
</dbReference>
<dbReference type="InterPro" id="IPR036457">
    <property type="entry name" value="PPM-type-like_dom_sf"/>
</dbReference>
<keyword evidence="2" id="KW-0597">Phosphoprotein</keyword>
<dbReference type="GO" id="GO:0016791">
    <property type="term" value="F:phosphatase activity"/>
    <property type="evidence" value="ECO:0007669"/>
    <property type="project" value="TreeGrafter"/>
</dbReference>
<dbReference type="InterPro" id="IPR052016">
    <property type="entry name" value="Bact_Sigma-Reg"/>
</dbReference>
<name>A0A1W1ZF50_9BACT</name>
<evidence type="ECO:0000259" key="3">
    <source>
        <dbReference type="PROSITE" id="PS50110"/>
    </source>
</evidence>
<feature type="domain" description="Response regulatory" evidence="3">
    <location>
        <begin position="4"/>
        <end position="120"/>
    </location>
</feature>
<dbReference type="Gene3D" id="3.40.50.2300">
    <property type="match status" value="1"/>
</dbReference>
<evidence type="ECO:0000313" key="5">
    <source>
        <dbReference type="Proteomes" id="UP000192418"/>
    </source>
</evidence>
<sequence length="395" mass="43618">MAEKILIVDDNAVNRKLLIMILEKKGYLLFEAQDGQEAVSMAEDIMPDLILLDVMMPLKDGYEVCRQLKEDEKFAATPIIFLSAKTETQDKIKGLNLGGSDYMTKPFDQGEVLARVNSQLEIRRLNQNLLDANAALVEKQNLIDADLKAAGAIQQTLLPHAVPDVDSLDIAWKFLPCQDIGGDIFNIFRLDESHLAVYMLDVSGHGVPAAMVAVSVSQMLFPHVGFILKQSIAPPPYYEISSPATVLEELDTLYPMERFDKYFTMSYMVLNIKTGAIVYSNAAHPHPVIVRTDGSTKFLDQGGTIIGMGGVMPFDEGRAILNPGDRLFLYTDGVPEYQDDQGNFFGEKRFFSQLVAGMKNPLSQTLDDILKGVNTFGNGLAPNDDISLLGIEFKG</sequence>
<dbReference type="RefSeq" id="WP_084066903.1">
    <property type="nucleotide sequence ID" value="NZ_FWXY01000002.1"/>
</dbReference>
<dbReference type="STRING" id="1121400.SAMN02746065_102247"/>